<gene>
    <name evidence="2" type="ORF">FE784_33250</name>
</gene>
<accession>A0A5C4T1A9</accession>
<dbReference type="OrthoDB" id="9901139at2"/>
<name>A0A5C4T1A9_9BACL</name>
<feature type="chain" id="PRO_5022681068" evidence="1">
    <location>
        <begin position="22"/>
        <end position="220"/>
    </location>
</feature>
<comment type="caution">
    <text evidence="2">The sequence shown here is derived from an EMBL/GenBank/DDBJ whole genome shotgun (WGS) entry which is preliminary data.</text>
</comment>
<protein>
    <submittedName>
        <fullName evidence="2">Uncharacterized protein</fullName>
    </submittedName>
</protein>
<reference evidence="2 3" key="1">
    <citation type="submission" date="2019-05" db="EMBL/GenBank/DDBJ databases">
        <title>We sequenced the genome of Paenibacillus hemerocallicola KCTC 33185 for further insight into its adaptation and study the phylogeny of Paenibacillus.</title>
        <authorList>
            <person name="Narsing Rao M.P."/>
        </authorList>
    </citation>
    <scope>NUCLEOTIDE SEQUENCE [LARGE SCALE GENOMIC DNA]</scope>
    <source>
        <strain evidence="2 3">KCTC 33185</strain>
    </source>
</reference>
<evidence type="ECO:0000256" key="1">
    <source>
        <dbReference type="SAM" id="SignalP"/>
    </source>
</evidence>
<dbReference type="AlphaFoldDB" id="A0A5C4T1A9"/>
<keyword evidence="1" id="KW-0732">Signal</keyword>
<keyword evidence="3" id="KW-1185">Reference proteome</keyword>
<proteinExistence type="predicted"/>
<dbReference type="EMBL" id="VDCQ01000069">
    <property type="protein sequence ID" value="TNJ61929.1"/>
    <property type="molecule type" value="Genomic_DNA"/>
</dbReference>
<sequence>MKRIFIVFLCFCIILPSAANASSKSFQHIDIKEKELTKEILLEMEEKMKTMSPKDAAAFFEETMKKHTYDYVKYPYYSDKATNDMGIMANVGDTRSSIAYSNSGLFSASSTKGIWINIINSSISLVLGLSTFVGSILYGVANLFVAVTPDTSEQAEAKNYLKIINLCQTTGYLWLTPIRERYMNMVGDILLIPKGLHISQQLTSRIQRPHNGHHIQVIQK</sequence>
<organism evidence="2 3">
    <name type="scientific">Paenibacillus hemerocallicola</name>
    <dbReference type="NCBI Taxonomy" id="1172614"/>
    <lineage>
        <taxon>Bacteria</taxon>
        <taxon>Bacillati</taxon>
        <taxon>Bacillota</taxon>
        <taxon>Bacilli</taxon>
        <taxon>Bacillales</taxon>
        <taxon>Paenibacillaceae</taxon>
        <taxon>Paenibacillus</taxon>
    </lineage>
</organism>
<feature type="signal peptide" evidence="1">
    <location>
        <begin position="1"/>
        <end position="21"/>
    </location>
</feature>
<dbReference type="Proteomes" id="UP000307943">
    <property type="component" value="Unassembled WGS sequence"/>
</dbReference>
<dbReference type="RefSeq" id="WP_139606563.1">
    <property type="nucleotide sequence ID" value="NZ_VDCQ01000069.1"/>
</dbReference>
<evidence type="ECO:0000313" key="3">
    <source>
        <dbReference type="Proteomes" id="UP000307943"/>
    </source>
</evidence>
<evidence type="ECO:0000313" key="2">
    <source>
        <dbReference type="EMBL" id="TNJ61929.1"/>
    </source>
</evidence>